<dbReference type="GO" id="GO:0005524">
    <property type="term" value="F:ATP binding"/>
    <property type="evidence" value="ECO:0007669"/>
    <property type="project" value="UniProtKB-KW"/>
</dbReference>
<feature type="domain" description="Helicase C-terminal" evidence="7">
    <location>
        <begin position="237"/>
        <end position="401"/>
    </location>
</feature>
<sequence>MAFTSARDTRVTTDDVKGSGVLFSSLGLKQELLMGLTQEGFQQLTPVQELAIPHILAKRDVVARAKNGTGKTGSFLIPILQMVNPAKDHIQALVLLHTRELAMQTAKVAKTLSRNMPDVTGRIMCAIGGVSIAEDRERAREKPLVVLATPGRLQQLIDEEILNFRDCSIVVLDEADMLLSQNFIRSIENCLAACSSKRRQTLFFSATFSNSLKEFCDKHLKDPEYVNAMQDSLLLRGVTQYVCMLKEDRYKLKLLSLLMKHLKINQCIVFVNSVQRCEALYKSICDEFRVPCLYTHSRMSPEERSRIYDNFIHGQARLLIATELFTRGIDIRMVNVVVNFDTPLSADAYLHRIGRSGRYGHLGIAITMVAGDSEKRRFLTIDSYIQGQANSMIHILPRDPSEIPLDLYDASVVDSDIIPHLSDAIRPKNS</sequence>
<dbReference type="InterPro" id="IPR014001">
    <property type="entry name" value="Helicase_ATP-bd"/>
</dbReference>
<dbReference type="GO" id="GO:0003724">
    <property type="term" value="F:RNA helicase activity"/>
    <property type="evidence" value="ECO:0007669"/>
    <property type="project" value="InterPro"/>
</dbReference>
<evidence type="ECO:0000259" key="7">
    <source>
        <dbReference type="PROSITE" id="PS51194"/>
    </source>
</evidence>
<dbReference type="CDD" id="cd18787">
    <property type="entry name" value="SF2_C_DEAD"/>
    <property type="match status" value="1"/>
</dbReference>
<dbReference type="InterPro" id="IPR027417">
    <property type="entry name" value="P-loop_NTPase"/>
</dbReference>
<dbReference type="InterPro" id="IPR014014">
    <property type="entry name" value="RNA_helicase_DEAD_Q_motif"/>
</dbReference>
<dbReference type="EMBL" id="JXTI01000141">
    <property type="protein sequence ID" value="KWX12014.1"/>
    <property type="molecule type" value="Genomic_DNA"/>
</dbReference>
<dbReference type="GO" id="GO:0016787">
    <property type="term" value="F:hydrolase activity"/>
    <property type="evidence" value="ECO:0007669"/>
    <property type="project" value="UniProtKB-KW"/>
</dbReference>
<proteinExistence type="predicted"/>
<dbReference type="OrthoDB" id="10265785at2759"/>
<dbReference type="InterPro" id="IPR011545">
    <property type="entry name" value="DEAD/DEAH_box_helicase_dom"/>
</dbReference>
<evidence type="ECO:0000259" key="8">
    <source>
        <dbReference type="PROSITE" id="PS51195"/>
    </source>
</evidence>
<dbReference type="AlphaFoldDB" id="A0A132NPM7"/>
<dbReference type="SUPFAM" id="SSF52540">
    <property type="entry name" value="P-loop containing nucleoside triphosphate hydrolases"/>
    <property type="match status" value="1"/>
</dbReference>
<dbReference type="CDD" id="cd00268">
    <property type="entry name" value="DEADc"/>
    <property type="match status" value="1"/>
</dbReference>
<dbReference type="VEuPathDB" id="GiardiaDB:QR46_4008"/>
<keyword evidence="2" id="KW-0378">Hydrolase</keyword>
<evidence type="ECO:0000256" key="3">
    <source>
        <dbReference type="ARBA" id="ARBA00022806"/>
    </source>
</evidence>
<dbReference type="Proteomes" id="UP000070089">
    <property type="component" value="Unassembled WGS sequence"/>
</dbReference>
<keyword evidence="4" id="KW-0067">ATP-binding</keyword>
<dbReference type="SMART" id="SM00487">
    <property type="entry name" value="DEXDc"/>
    <property type="match status" value="1"/>
</dbReference>
<dbReference type="PROSITE" id="PS51195">
    <property type="entry name" value="Q_MOTIF"/>
    <property type="match status" value="1"/>
</dbReference>
<dbReference type="PROSITE" id="PS51192">
    <property type="entry name" value="HELICASE_ATP_BIND_1"/>
    <property type="match status" value="1"/>
</dbReference>
<keyword evidence="3 9" id="KW-0347">Helicase</keyword>
<dbReference type="PROSITE" id="PS51194">
    <property type="entry name" value="HELICASE_CTER"/>
    <property type="match status" value="1"/>
</dbReference>
<dbReference type="Pfam" id="PF00271">
    <property type="entry name" value="Helicase_C"/>
    <property type="match status" value="1"/>
</dbReference>
<keyword evidence="1" id="KW-0547">Nucleotide-binding</keyword>
<evidence type="ECO:0000259" key="6">
    <source>
        <dbReference type="PROSITE" id="PS51192"/>
    </source>
</evidence>
<reference evidence="9 10" key="1">
    <citation type="journal article" date="2015" name="Mol. Biochem. Parasitol.">
        <title>Identification of polymorphic genes for use in assemblage B genotyping assays through comparative genomics of multiple assemblage B Giardia duodenalis isolates.</title>
        <authorList>
            <person name="Wielinga C."/>
            <person name="Thompson R.C."/>
            <person name="Monis P."/>
            <person name="Ryan U."/>
        </authorList>
    </citation>
    <scope>NUCLEOTIDE SEQUENCE [LARGE SCALE GENOMIC DNA]</scope>
    <source>
        <strain evidence="9 10">BAH15c1</strain>
    </source>
</reference>
<dbReference type="InterPro" id="IPR001650">
    <property type="entry name" value="Helicase_C-like"/>
</dbReference>
<protein>
    <submittedName>
        <fullName evidence="9">Superfamily II DNA and RNA helicase/ p54/ ATP-dependent</fullName>
    </submittedName>
</protein>
<comment type="caution">
    <text evidence="9">The sequence shown here is derived from an EMBL/GenBank/DDBJ whole genome shotgun (WGS) entry which is preliminary data.</text>
</comment>
<dbReference type="GO" id="GO:0003676">
    <property type="term" value="F:nucleic acid binding"/>
    <property type="evidence" value="ECO:0007669"/>
    <property type="project" value="InterPro"/>
</dbReference>
<dbReference type="Gene3D" id="3.40.50.300">
    <property type="entry name" value="P-loop containing nucleotide triphosphate hydrolases"/>
    <property type="match status" value="2"/>
</dbReference>
<organism evidence="9 10">
    <name type="scientific">Giardia duodenalis assemblage B</name>
    <dbReference type="NCBI Taxonomy" id="1394984"/>
    <lineage>
        <taxon>Eukaryota</taxon>
        <taxon>Metamonada</taxon>
        <taxon>Diplomonadida</taxon>
        <taxon>Hexamitidae</taxon>
        <taxon>Giardiinae</taxon>
        <taxon>Giardia</taxon>
    </lineage>
</organism>
<feature type="domain" description="Helicase ATP-binding" evidence="6">
    <location>
        <begin position="52"/>
        <end position="226"/>
    </location>
</feature>
<evidence type="ECO:0000256" key="5">
    <source>
        <dbReference type="PROSITE-ProRule" id="PRU00552"/>
    </source>
</evidence>
<dbReference type="PANTHER" id="PTHR47960">
    <property type="entry name" value="DEAD-BOX ATP-DEPENDENT RNA HELICASE 50"/>
    <property type="match status" value="1"/>
</dbReference>
<gene>
    <name evidence="9" type="ORF">QR46_4008</name>
</gene>
<dbReference type="SMART" id="SM00490">
    <property type="entry name" value="HELICc"/>
    <property type="match status" value="1"/>
</dbReference>
<evidence type="ECO:0000313" key="10">
    <source>
        <dbReference type="Proteomes" id="UP000070089"/>
    </source>
</evidence>
<dbReference type="Pfam" id="PF00270">
    <property type="entry name" value="DEAD"/>
    <property type="match status" value="1"/>
</dbReference>
<name>A0A132NPM7_GIAIN</name>
<feature type="domain" description="DEAD-box RNA helicase Q" evidence="8">
    <location>
        <begin position="21"/>
        <end position="49"/>
    </location>
</feature>
<accession>A0A132NPM7</accession>
<evidence type="ECO:0000256" key="4">
    <source>
        <dbReference type="ARBA" id="ARBA00022840"/>
    </source>
</evidence>
<evidence type="ECO:0000256" key="2">
    <source>
        <dbReference type="ARBA" id="ARBA00022801"/>
    </source>
</evidence>
<feature type="short sequence motif" description="Q motif" evidence="5">
    <location>
        <begin position="21"/>
        <end position="49"/>
    </location>
</feature>
<evidence type="ECO:0000313" key="9">
    <source>
        <dbReference type="EMBL" id="KWX12014.1"/>
    </source>
</evidence>
<dbReference type="InterPro" id="IPR044742">
    <property type="entry name" value="DEAD/DEAH_RhlB"/>
</dbReference>
<evidence type="ECO:0000256" key="1">
    <source>
        <dbReference type="ARBA" id="ARBA00022741"/>
    </source>
</evidence>